<dbReference type="InterPro" id="IPR011990">
    <property type="entry name" value="TPR-like_helical_dom_sf"/>
</dbReference>
<evidence type="ECO:0000256" key="6">
    <source>
        <dbReference type="ARBA" id="ARBA00023235"/>
    </source>
</evidence>
<keyword evidence="4 8" id="KW-0802">TPR repeat</keyword>
<dbReference type="Proteomes" id="UP000322000">
    <property type="component" value="Chromosome 4"/>
</dbReference>
<feature type="domain" description="PPIase FKBP-type" evidence="10">
    <location>
        <begin position="156"/>
        <end position="244"/>
    </location>
</feature>
<dbReference type="Gene3D" id="1.25.40.10">
    <property type="entry name" value="Tetratricopeptide repeat domain"/>
    <property type="match status" value="1"/>
</dbReference>
<gene>
    <name evidence="12" type="primary">LOC113493388</name>
</gene>
<dbReference type="InterPro" id="IPR001179">
    <property type="entry name" value="PPIase_FKBP_dom"/>
</dbReference>
<evidence type="ECO:0000313" key="12">
    <source>
        <dbReference type="RefSeq" id="XP_026727149.1"/>
    </source>
</evidence>
<dbReference type="FunFam" id="1.25.40.10:FF:000008">
    <property type="entry name" value="Peptidylprolyl isomerase"/>
    <property type="match status" value="1"/>
</dbReference>
<feature type="domain" description="PPIase FKBP-type" evidence="10">
    <location>
        <begin position="39"/>
        <end position="127"/>
    </location>
</feature>
<name>A0A7E5VFS7_TRINI</name>
<feature type="repeat" description="TPR" evidence="8">
    <location>
        <begin position="261"/>
        <end position="294"/>
    </location>
</feature>
<evidence type="ECO:0000256" key="7">
    <source>
        <dbReference type="PROSITE-ProRule" id="PRU00277"/>
    </source>
</evidence>
<dbReference type="AlphaFoldDB" id="A0A7E5VFS7"/>
<dbReference type="InterPro" id="IPR050754">
    <property type="entry name" value="FKBP4/5/8-like"/>
</dbReference>
<dbReference type="FunFam" id="3.10.50.40:FF:000013">
    <property type="entry name" value="Peptidylprolyl isomerase"/>
    <property type="match status" value="1"/>
</dbReference>
<feature type="repeat" description="TPR" evidence="8">
    <location>
        <begin position="349"/>
        <end position="382"/>
    </location>
</feature>
<feature type="region of interest" description="Disordered" evidence="9">
    <location>
        <begin position="441"/>
        <end position="478"/>
    </location>
</feature>
<dbReference type="GeneID" id="113493388"/>
<dbReference type="InterPro" id="IPR046357">
    <property type="entry name" value="PPIase_dom_sf"/>
</dbReference>
<proteinExistence type="predicted"/>
<dbReference type="PANTHER" id="PTHR46512:SF9">
    <property type="entry name" value="PEPTIDYLPROLYL ISOMERASE"/>
    <property type="match status" value="1"/>
</dbReference>
<dbReference type="PROSITE" id="PS50005">
    <property type="entry name" value="TPR"/>
    <property type="match status" value="2"/>
</dbReference>
<evidence type="ECO:0000256" key="5">
    <source>
        <dbReference type="ARBA" id="ARBA00023110"/>
    </source>
</evidence>
<dbReference type="PANTHER" id="PTHR46512">
    <property type="entry name" value="PEPTIDYLPROLYL ISOMERASE"/>
    <property type="match status" value="1"/>
</dbReference>
<dbReference type="RefSeq" id="XP_026727149.1">
    <property type="nucleotide sequence ID" value="XM_026871348.1"/>
</dbReference>
<dbReference type="KEGG" id="tnl:113493388"/>
<dbReference type="FunCoup" id="A0A7E5VFS7">
    <property type="interactions" value="771"/>
</dbReference>
<evidence type="ECO:0000256" key="4">
    <source>
        <dbReference type="ARBA" id="ARBA00022803"/>
    </source>
</evidence>
<evidence type="ECO:0000256" key="3">
    <source>
        <dbReference type="ARBA" id="ARBA00022737"/>
    </source>
</evidence>
<keyword evidence="11" id="KW-1185">Reference proteome</keyword>
<dbReference type="FunFam" id="3.10.50.40:FF:000006">
    <property type="entry name" value="Peptidyl-prolyl cis-trans isomerase"/>
    <property type="match status" value="1"/>
</dbReference>
<dbReference type="SUPFAM" id="SSF48452">
    <property type="entry name" value="TPR-like"/>
    <property type="match status" value="1"/>
</dbReference>
<dbReference type="SMART" id="SM00028">
    <property type="entry name" value="TPR"/>
    <property type="match status" value="3"/>
</dbReference>
<feature type="compositionally biased region" description="Basic and acidic residues" evidence="9">
    <location>
        <begin position="456"/>
        <end position="478"/>
    </location>
</feature>
<dbReference type="OrthoDB" id="433738at2759"/>
<keyword evidence="5 7" id="KW-0697">Rotamase</keyword>
<dbReference type="SUPFAM" id="SSF54534">
    <property type="entry name" value="FKBP-like"/>
    <property type="match status" value="2"/>
</dbReference>
<dbReference type="Gene3D" id="3.10.50.40">
    <property type="match status" value="2"/>
</dbReference>
<dbReference type="InParanoid" id="A0A7E5VFS7"/>
<evidence type="ECO:0000256" key="1">
    <source>
        <dbReference type="ARBA" id="ARBA00000971"/>
    </source>
</evidence>
<dbReference type="EC" id="5.2.1.8" evidence="2 7"/>
<comment type="catalytic activity">
    <reaction evidence="1 7">
        <text>[protein]-peptidylproline (omega=180) = [protein]-peptidylproline (omega=0)</text>
        <dbReference type="Rhea" id="RHEA:16237"/>
        <dbReference type="Rhea" id="RHEA-COMP:10747"/>
        <dbReference type="Rhea" id="RHEA-COMP:10748"/>
        <dbReference type="ChEBI" id="CHEBI:83833"/>
        <dbReference type="ChEBI" id="CHEBI:83834"/>
        <dbReference type="EC" id="5.2.1.8"/>
    </reaction>
</comment>
<evidence type="ECO:0000256" key="8">
    <source>
        <dbReference type="PROSITE-ProRule" id="PRU00339"/>
    </source>
</evidence>
<keyword evidence="3" id="KW-0677">Repeat</keyword>
<dbReference type="CTD" id="47762"/>
<dbReference type="Pfam" id="PF00254">
    <property type="entry name" value="FKBP_C"/>
    <property type="match status" value="2"/>
</dbReference>
<reference evidence="12" key="1">
    <citation type="submission" date="2025-08" db="UniProtKB">
        <authorList>
            <consortium name="RefSeq"/>
        </authorList>
    </citation>
    <scope>IDENTIFICATION</scope>
</reference>
<evidence type="ECO:0000313" key="11">
    <source>
        <dbReference type="Proteomes" id="UP000322000"/>
    </source>
</evidence>
<evidence type="ECO:0000259" key="10">
    <source>
        <dbReference type="PROSITE" id="PS50059"/>
    </source>
</evidence>
<protein>
    <recommendedName>
        <fullName evidence="2 7">peptidylprolyl isomerase</fullName>
        <ecNumber evidence="2 7">5.2.1.8</ecNumber>
    </recommendedName>
</protein>
<accession>A0A7E5VFS7</accession>
<dbReference type="PROSITE" id="PS50059">
    <property type="entry name" value="FKBP_PPIASE"/>
    <property type="match status" value="2"/>
</dbReference>
<sequence>MTVDEGVDITEAGDRGVLKRIIKEGISTGNTAEDTPNPGCQVTVHYTGTLLDGTKFDSSRDRNEPFEFNLGKDRVIKAWDIGVATMKKGEVCVLTCAPQYAYGPDGNPPKIPPNATLQFEIEMIGWKYEDLSPGKNKGILRHIIQQGAGFDSPNDGAMVTVELEGRLQADGKVFDTRTVTFPLGEGSEHKICEGIERALEKFTKGEKSRLTIQPKYAFKSEGNSELGVPPNSVVEYVVTLNSFEKAAESWSMDGKEKLEQAKMFKEKGTNYFKGNKFQLAIKMYKRVMSLLDDMPEDTSETDENKALAKELLLSIHLNLALVYLKVTPAHHFEAKDHALKALKFDENNVKGLFRKGQALLGLGEAEEALKDFQKIVEAEPQNKAAANQVTVCKATIAKQKQKEKQLYANMFDKFAKHDTEVEKQRAKDEIDVIGEKVGEWGAGEGEWTDQQRHRKPTEFEKENPNILMLDKDGQFENM</sequence>
<organism evidence="11 12">
    <name type="scientific">Trichoplusia ni</name>
    <name type="common">Cabbage looper</name>
    <dbReference type="NCBI Taxonomy" id="7111"/>
    <lineage>
        <taxon>Eukaryota</taxon>
        <taxon>Metazoa</taxon>
        <taxon>Ecdysozoa</taxon>
        <taxon>Arthropoda</taxon>
        <taxon>Hexapoda</taxon>
        <taxon>Insecta</taxon>
        <taxon>Pterygota</taxon>
        <taxon>Neoptera</taxon>
        <taxon>Endopterygota</taxon>
        <taxon>Lepidoptera</taxon>
        <taxon>Glossata</taxon>
        <taxon>Ditrysia</taxon>
        <taxon>Noctuoidea</taxon>
        <taxon>Noctuidae</taxon>
        <taxon>Plusiinae</taxon>
        <taxon>Trichoplusia</taxon>
    </lineage>
</organism>
<dbReference type="InterPro" id="IPR019734">
    <property type="entry name" value="TPR_rpt"/>
</dbReference>
<evidence type="ECO:0000256" key="2">
    <source>
        <dbReference type="ARBA" id="ARBA00013194"/>
    </source>
</evidence>
<evidence type="ECO:0000256" key="9">
    <source>
        <dbReference type="SAM" id="MobiDB-lite"/>
    </source>
</evidence>
<keyword evidence="6 7" id="KW-0413">Isomerase</keyword>
<dbReference type="GO" id="GO:0003755">
    <property type="term" value="F:peptidyl-prolyl cis-trans isomerase activity"/>
    <property type="evidence" value="ECO:0007669"/>
    <property type="project" value="UniProtKB-KW"/>
</dbReference>